<organism evidence="2 3">
    <name type="scientific">Dreissena polymorpha</name>
    <name type="common">Zebra mussel</name>
    <name type="synonym">Mytilus polymorpha</name>
    <dbReference type="NCBI Taxonomy" id="45954"/>
    <lineage>
        <taxon>Eukaryota</taxon>
        <taxon>Metazoa</taxon>
        <taxon>Spiralia</taxon>
        <taxon>Lophotrochozoa</taxon>
        <taxon>Mollusca</taxon>
        <taxon>Bivalvia</taxon>
        <taxon>Autobranchia</taxon>
        <taxon>Heteroconchia</taxon>
        <taxon>Euheterodonta</taxon>
        <taxon>Imparidentia</taxon>
        <taxon>Neoheterodontei</taxon>
        <taxon>Myida</taxon>
        <taxon>Dreissenoidea</taxon>
        <taxon>Dreissenidae</taxon>
        <taxon>Dreissena</taxon>
    </lineage>
</organism>
<keyword evidence="1" id="KW-1133">Transmembrane helix</keyword>
<proteinExistence type="predicted"/>
<accession>A0A9D4IVS8</accession>
<gene>
    <name evidence="2" type="ORF">DPMN_164818</name>
</gene>
<dbReference type="EMBL" id="JAIWYP010000008">
    <property type="protein sequence ID" value="KAH3786709.1"/>
    <property type="molecule type" value="Genomic_DNA"/>
</dbReference>
<keyword evidence="1" id="KW-0812">Transmembrane</keyword>
<keyword evidence="1" id="KW-0472">Membrane</keyword>
<sequence length="55" mass="6542">MRQNNYIIEAEFVKLIREWLRLKTHRVFRQKKDVHGVSGSVIIFFKALTVAPFLP</sequence>
<name>A0A9D4IVS8_DREPO</name>
<dbReference type="Proteomes" id="UP000828390">
    <property type="component" value="Unassembled WGS sequence"/>
</dbReference>
<comment type="caution">
    <text evidence="2">The sequence shown here is derived from an EMBL/GenBank/DDBJ whole genome shotgun (WGS) entry which is preliminary data.</text>
</comment>
<evidence type="ECO:0000313" key="2">
    <source>
        <dbReference type="EMBL" id="KAH3786709.1"/>
    </source>
</evidence>
<reference evidence="2" key="2">
    <citation type="submission" date="2020-11" db="EMBL/GenBank/DDBJ databases">
        <authorList>
            <person name="McCartney M.A."/>
            <person name="Auch B."/>
            <person name="Kono T."/>
            <person name="Mallez S."/>
            <person name="Becker A."/>
            <person name="Gohl D.M."/>
            <person name="Silverstein K.A.T."/>
            <person name="Koren S."/>
            <person name="Bechman K.B."/>
            <person name="Herman A."/>
            <person name="Abrahante J.E."/>
            <person name="Garbe J."/>
        </authorList>
    </citation>
    <scope>NUCLEOTIDE SEQUENCE</scope>
    <source>
        <strain evidence="2">Duluth1</strain>
        <tissue evidence="2">Whole animal</tissue>
    </source>
</reference>
<reference evidence="2" key="1">
    <citation type="journal article" date="2019" name="bioRxiv">
        <title>The Genome of the Zebra Mussel, Dreissena polymorpha: A Resource for Invasive Species Research.</title>
        <authorList>
            <person name="McCartney M.A."/>
            <person name="Auch B."/>
            <person name="Kono T."/>
            <person name="Mallez S."/>
            <person name="Zhang Y."/>
            <person name="Obille A."/>
            <person name="Becker A."/>
            <person name="Abrahante J.E."/>
            <person name="Garbe J."/>
            <person name="Badalamenti J.P."/>
            <person name="Herman A."/>
            <person name="Mangelson H."/>
            <person name="Liachko I."/>
            <person name="Sullivan S."/>
            <person name="Sone E.D."/>
            <person name="Koren S."/>
            <person name="Silverstein K.A.T."/>
            <person name="Beckman K.B."/>
            <person name="Gohl D.M."/>
        </authorList>
    </citation>
    <scope>NUCLEOTIDE SEQUENCE</scope>
    <source>
        <strain evidence="2">Duluth1</strain>
        <tissue evidence="2">Whole animal</tissue>
    </source>
</reference>
<feature type="transmembrane region" description="Helical" evidence="1">
    <location>
        <begin position="34"/>
        <end position="54"/>
    </location>
</feature>
<protein>
    <submittedName>
        <fullName evidence="2">Uncharacterized protein</fullName>
    </submittedName>
</protein>
<keyword evidence="3" id="KW-1185">Reference proteome</keyword>
<evidence type="ECO:0000313" key="3">
    <source>
        <dbReference type="Proteomes" id="UP000828390"/>
    </source>
</evidence>
<evidence type="ECO:0000256" key="1">
    <source>
        <dbReference type="SAM" id="Phobius"/>
    </source>
</evidence>
<dbReference type="AlphaFoldDB" id="A0A9D4IVS8"/>